<sequence length="122" mass="13332">MDDLKDGIQELEAQLLSLQTFPNLHECLPTPTNTTDSHAPVSIMYTVHVPTPAKTGESSQQCLDTDLDSYNQVHEPVLPYEKAPPSGNPDVEMDVSAVADNSGTLPNESTMYVDPELEDLYA</sequence>
<gene>
    <name evidence="2" type="ORF">M422DRAFT_256658</name>
</gene>
<reference evidence="2 3" key="1">
    <citation type="submission" date="2014-06" db="EMBL/GenBank/DDBJ databases">
        <title>Evolutionary Origins and Diversification of the Mycorrhizal Mutualists.</title>
        <authorList>
            <consortium name="DOE Joint Genome Institute"/>
            <consortium name="Mycorrhizal Genomics Consortium"/>
            <person name="Kohler A."/>
            <person name="Kuo A."/>
            <person name="Nagy L.G."/>
            <person name="Floudas D."/>
            <person name="Copeland A."/>
            <person name="Barry K.W."/>
            <person name="Cichocki N."/>
            <person name="Veneault-Fourrey C."/>
            <person name="LaButti K."/>
            <person name="Lindquist E.A."/>
            <person name="Lipzen A."/>
            <person name="Lundell T."/>
            <person name="Morin E."/>
            <person name="Murat C."/>
            <person name="Riley R."/>
            <person name="Ohm R."/>
            <person name="Sun H."/>
            <person name="Tunlid A."/>
            <person name="Henrissat B."/>
            <person name="Grigoriev I.V."/>
            <person name="Hibbett D.S."/>
            <person name="Martin F."/>
        </authorList>
    </citation>
    <scope>NUCLEOTIDE SEQUENCE [LARGE SCALE GENOMIC DNA]</scope>
    <source>
        <strain evidence="2 3">SS14</strain>
    </source>
</reference>
<feature type="region of interest" description="Disordered" evidence="1">
    <location>
        <begin position="99"/>
        <end position="122"/>
    </location>
</feature>
<dbReference type="Proteomes" id="UP000054279">
    <property type="component" value="Unassembled WGS sequence"/>
</dbReference>
<proteinExistence type="predicted"/>
<organism evidence="2 3">
    <name type="scientific">Sphaerobolus stellatus (strain SS14)</name>
    <dbReference type="NCBI Taxonomy" id="990650"/>
    <lineage>
        <taxon>Eukaryota</taxon>
        <taxon>Fungi</taxon>
        <taxon>Dikarya</taxon>
        <taxon>Basidiomycota</taxon>
        <taxon>Agaricomycotina</taxon>
        <taxon>Agaricomycetes</taxon>
        <taxon>Phallomycetidae</taxon>
        <taxon>Geastrales</taxon>
        <taxon>Sphaerobolaceae</taxon>
        <taxon>Sphaerobolus</taxon>
    </lineage>
</organism>
<dbReference type="EMBL" id="KN837144">
    <property type="protein sequence ID" value="KIJ40424.1"/>
    <property type="molecule type" value="Genomic_DNA"/>
</dbReference>
<name>A0A0C9V018_SPHS4</name>
<dbReference type="HOGENOM" id="CLU_164945_0_0_1"/>
<feature type="compositionally biased region" description="Polar residues" evidence="1">
    <location>
        <begin position="99"/>
        <end position="110"/>
    </location>
</feature>
<evidence type="ECO:0000313" key="3">
    <source>
        <dbReference type="Proteomes" id="UP000054279"/>
    </source>
</evidence>
<evidence type="ECO:0000256" key="1">
    <source>
        <dbReference type="SAM" id="MobiDB-lite"/>
    </source>
</evidence>
<protein>
    <submittedName>
        <fullName evidence="2">Uncharacterized protein</fullName>
    </submittedName>
</protein>
<accession>A0A0C9V018</accession>
<evidence type="ECO:0000313" key="2">
    <source>
        <dbReference type="EMBL" id="KIJ40424.1"/>
    </source>
</evidence>
<dbReference type="AlphaFoldDB" id="A0A0C9V018"/>
<keyword evidence="3" id="KW-1185">Reference proteome</keyword>